<proteinExistence type="predicted"/>
<keyword evidence="2" id="KW-1185">Reference proteome</keyword>
<dbReference type="AlphaFoldDB" id="A0A8J2U6B3"/>
<dbReference type="Gene3D" id="1.50.10.10">
    <property type="match status" value="1"/>
</dbReference>
<gene>
    <name evidence="1" type="ORF">GCM10011511_00110</name>
</gene>
<reference evidence="1" key="1">
    <citation type="journal article" date="2014" name="Int. J. Syst. Evol. Microbiol.">
        <title>Complete genome sequence of Corynebacterium casei LMG S-19264T (=DSM 44701T), isolated from a smear-ripened cheese.</title>
        <authorList>
            <consortium name="US DOE Joint Genome Institute (JGI-PGF)"/>
            <person name="Walter F."/>
            <person name="Albersmeier A."/>
            <person name="Kalinowski J."/>
            <person name="Ruckert C."/>
        </authorList>
    </citation>
    <scope>NUCLEOTIDE SEQUENCE</scope>
    <source>
        <strain evidence="1">CGMCC 1.15448</strain>
    </source>
</reference>
<dbReference type="SUPFAM" id="SSF158745">
    <property type="entry name" value="LanC-like"/>
    <property type="match status" value="1"/>
</dbReference>
<dbReference type="EMBL" id="BMJC01000001">
    <property type="protein sequence ID" value="GGA81124.1"/>
    <property type="molecule type" value="Genomic_DNA"/>
</dbReference>
<protein>
    <submittedName>
        <fullName evidence="1">Uncharacterized protein</fullName>
    </submittedName>
</protein>
<reference evidence="1" key="2">
    <citation type="submission" date="2020-09" db="EMBL/GenBank/DDBJ databases">
        <authorList>
            <person name="Sun Q."/>
            <person name="Zhou Y."/>
        </authorList>
    </citation>
    <scope>NUCLEOTIDE SEQUENCE</scope>
    <source>
        <strain evidence="1">CGMCC 1.15448</strain>
    </source>
</reference>
<evidence type="ECO:0000313" key="2">
    <source>
        <dbReference type="Proteomes" id="UP000607559"/>
    </source>
</evidence>
<accession>A0A8J2U6B3</accession>
<dbReference type="GO" id="GO:0031179">
    <property type="term" value="P:peptide modification"/>
    <property type="evidence" value="ECO:0007669"/>
    <property type="project" value="InterPro"/>
</dbReference>
<evidence type="ECO:0000313" key="1">
    <source>
        <dbReference type="EMBL" id="GGA81124.1"/>
    </source>
</evidence>
<dbReference type="Proteomes" id="UP000607559">
    <property type="component" value="Unassembled WGS sequence"/>
</dbReference>
<comment type="caution">
    <text evidence="1">The sequence shown here is derived from an EMBL/GenBank/DDBJ whole genome shotgun (WGS) entry which is preliminary data.</text>
</comment>
<organism evidence="1 2">
    <name type="scientific">Puia dinghuensis</name>
    <dbReference type="NCBI Taxonomy" id="1792502"/>
    <lineage>
        <taxon>Bacteria</taxon>
        <taxon>Pseudomonadati</taxon>
        <taxon>Bacteroidota</taxon>
        <taxon>Chitinophagia</taxon>
        <taxon>Chitinophagales</taxon>
        <taxon>Chitinophagaceae</taxon>
        <taxon>Puia</taxon>
    </lineage>
</organism>
<dbReference type="GO" id="GO:0005975">
    <property type="term" value="P:carbohydrate metabolic process"/>
    <property type="evidence" value="ECO:0007669"/>
    <property type="project" value="InterPro"/>
</dbReference>
<dbReference type="InterPro" id="IPR012341">
    <property type="entry name" value="6hp_glycosidase-like_sf"/>
</dbReference>
<dbReference type="Pfam" id="PF05147">
    <property type="entry name" value="LANC_like"/>
    <property type="match status" value="1"/>
</dbReference>
<name>A0A8J2U6B3_9BACT</name>
<dbReference type="InterPro" id="IPR007822">
    <property type="entry name" value="LANC-like"/>
</dbReference>
<sequence>MLLSLTHPFPKPYALLELSDDPNYEEIIAFVIRSNQALVTQAESSQSWNISLGSGRSEPVFLNLRLYEITNDPQFLRHAQCLLRKYQGDKLIAYNNEYSFWEGLSGLLYLLIKLQGYLRDDILLRALNSIVQRLLEQLQVNTKGTFFLSSRNADASRTGLRHGNCGIAFAFIELTRFSGNPIFFVVARHLLLYEECQWQEKIAACLANDGLTTAELEERLAEYLEFAIVCYLFYHRSNDTAQLKVAQETVANIRMLTGRELASEDTWEEIKALDPILRPVETSFPLVSEIERNNISPATTSDIRHAPATPDTKSALNIDLKTYNEIVAAKRFERTLKAFKEKDPPKVDEFLQTNSPNPYKDFVEAVDLTFLKYPESLKNIFHFEKAKSEWAAKACSKSTKEEEAFVLATGEYLLHEDRDNVPLVFHKDTFFLSLEEYINLFDVDPEDRATIAKMFISYGTRSWLFRRGGFGQVHVENLTFFRIVADQFLVPSSVSHVISRTTDYFFRLNKKSRKMIERGFLYKEQDDFKTFFGGKLREFIRGLLYGGFLTPHGPINIPK</sequence>